<dbReference type="Proteomes" id="UP000316981">
    <property type="component" value="Unassembled WGS sequence"/>
</dbReference>
<dbReference type="EMBL" id="VMTP01000100">
    <property type="protein sequence ID" value="TVT77268.1"/>
    <property type="molecule type" value="Genomic_DNA"/>
</dbReference>
<evidence type="ECO:0000313" key="1">
    <source>
        <dbReference type="EMBL" id="TVT77268.1"/>
    </source>
</evidence>
<dbReference type="GeneID" id="45418845"/>
<name>A0A558EVW7_9GAMM</name>
<dbReference type="AlphaFoldDB" id="A0A558EVW7"/>
<gene>
    <name evidence="1" type="ORF">FPV60_18675</name>
</gene>
<proteinExistence type="predicted"/>
<accession>A0A558EVW7</accession>
<reference evidence="1 2" key="1">
    <citation type="submission" date="2019-07" db="EMBL/GenBank/DDBJ databases">
        <title>Draft Genome Sequence of the first blaOXA-58-Harboring Acinetobacter colistiniresistens clinical isolate from Brazil.</title>
        <authorList>
            <person name="Favaro L.S."/>
            <person name="Paula-Petroli S.B."/>
            <person name="Moura C.F."/>
            <person name="Tognim M.C.B."/>
            <person name="Venancio E.J."/>
            <person name="Yamada-Ogatta S.F."/>
            <person name="Carrara-Marroni F.E."/>
        </authorList>
    </citation>
    <scope>NUCLEOTIDE SEQUENCE [LARGE SCALE GENOMIC DNA]</scope>
    <source>
        <strain evidence="1 2">DL</strain>
    </source>
</reference>
<comment type="caution">
    <text evidence="1">The sequence shown here is derived from an EMBL/GenBank/DDBJ whole genome shotgun (WGS) entry which is preliminary data.</text>
</comment>
<organism evidence="1 2">
    <name type="scientific">Acinetobacter colistiniresistens</name>
    <dbReference type="NCBI Taxonomy" id="280145"/>
    <lineage>
        <taxon>Bacteria</taxon>
        <taxon>Pseudomonadati</taxon>
        <taxon>Pseudomonadota</taxon>
        <taxon>Gammaproteobacteria</taxon>
        <taxon>Moraxellales</taxon>
        <taxon>Moraxellaceae</taxon>
        <taxon>Acinetobacter</taxon>
    </lineage>
</organism>
<evidence type="ECO:0000313" key="2">
    <source>
        <dbReference type="Proteomes" id="UP000316981"/>
    </source>
</evidence>
<evidence type="ECO:0008006" key="3">
    <source>
        <dbReference type="Google" id="ProtNLM"/>
    </source>
</evidence>
<sequence>MEKIVNIFLITTMLGLTACTSMPFGGGASAEKFQQSYLQQNLIKGKTTKADIVAKYGEPVSKSVHASGRETWVYRSSKSNSAIESLSSSSSTVNTGLGIIKNRLMAAIPGGGLGEVGAMVNSAKHDAVNAAMTTGQSDKAASLVISFNAKGAIESYMLGL</sequence>
<protein>
    <recommendedName>
        <fullName evidence="3">Lipoprotein SmpA/OmlA domain-containing protein</fullName>
    </recommendedName>
</protein>
<dbReference type="RefSeq" id="WP_032861914.1">
    <property type="nucleotide sequence ID" value="NZ_BHGD02000055.1"/>
</dbReference>
<dbReference type="PROSITE" id="PS51257">
    <property type="entry name" value="PROKAR_LIPOPROTEIN"/>
    <property type="match status" value="1"/>
</dbReference>